<keyword evidence="2" id="KW-0732">Signal</keyword>
<protein>
    <submittedName>
        <fullName evidence="3">CAP domain-containing protein</fullName>
    </submittedName>
</protein>
<sequence>MKKLILTTAVVSVVLSGCGGGGSAANPSAVSPATPATPGAPAVTPGDTQTSVPPFSYASKSEEGAFATALNDFRKSVGLGLLAQDTSLDAAAANHLSYLLVNDKNNGGTVDFNAIDASTGRSALHIENANLPKFTGIQEQDRSKVTGYTGTYTGEEVTFGGGHGGAAALSTLTQTVYHRAGLMLQNVRELGIAVGADRSQTAVLEMGLKTAQSVSSDYVGVYPSPDQIGVPLHAYVESPNPFPELSTSNSDFPTKTAFPISVSIVSGNTLAVSSFTITQVGQNTPLSTRVMTRSNDPNAYLDRNVAFAIGNAPFQPGTAYRVKFVGTNNGIAFSKEWTFTTQN</sequence>
<keyword evidence="4" id="KW-1185">Reference proteome</keyword>
<feature type="signal peptide" evidence="2">
    <location>
        <begin position="1"/>
        <end position="24"/>
    </location>
</feature>
<proteinExistence type="predicted"/>
<reference evidence="3 4" key="1">
    <citation type="submission" date="2019-03" db="EMBL/GenBank/DDBJ databases">
        <title>Draft Genome Sequence of Duganella callidus sp. nov., a Novel Duganella Species Isolated from Cultivated Soil.</title>
        <authorList>
            <person name="Raths R."/>
            <person name="Peta V."/>
            <person name="Bucking H."/>
        </authorList>
    </citation>
    <scope>NUCLEOTIDE SEQUENCE [LARGE SCALE GENOMIC DNA]</scope>
    <source>
        <strain evidence="3 4">DN04</strain>
    </source>
</reference>
<dbReference type="Proteomes" id="UP000297729">
    <property type="component" value="Unassembled WGS sequence"/>
</dbReference>
<dbReference type="RefSeq" id="WP_135202765.1">
    <property type="nucleotide sequence ID" value="NZ_SPVG01000178.1"/>
</dbReference>
<feature type="compositionally biased region" description="Low complexity" evidence="1">
    <location>
        <begin position="24"/>
        <end position="46"/>
    </location>
</feature>
<organism evidence="3 4">
    <name type="scientific">Duganella callida</name>
    <dbReference type="NCBI Taxonomy" id="2561932"/>
    <lineage>
        <taxon>Bacteria</taxon>
        <taxon>Pseudomonadati</taxon>
        <taxon>Pseudomonadota</taxon>
        <taxon>Betaproteobacteria</taxon>
        <taxon>Burkholderiales</taxon>
        <taxon>Oxalobacteraceae</taxon>
        <taxon>Telluria group</taxon>
        <taxon>Duganella</taxon>
    </lineage>
</organism>
<gene>
    <name evidence="3" type="ORF">E4L98_17155</name>
</gene>
<dbReference type="PROSITE" id="PS51257">
    <property type="entry name" value="PROKAR_LIPOPROTEIN"/>
    <property type="match status" value="1"/>
</dbReference>
<evidence type="ECO:0000256" key="2">
    <source>
        <dbReference type="SAM" id="SignalP"/>
    </source>
</evidence>
<dbReference type="OrthoDB" id="8751307at2"/>
<dbReference type="AlphaFoldDB" id="A0A4Y9SAY1"/>
<evidence type="ECO:0000313" key="3">
    <source>
        <dbReference type="EMBL" id="TFW18855.1"/>
    </source>
</evidence>
<feature type="chain" id="PRO_5021479356" evidence="2">
    <location>
        <begin position="25"/>
        <end position="343"/>
    </location>
</feature>
<dbReference type="InterPro" id="IPR035940">
    <property type="entry name" value="CAP_sf"/>
</dbReference>
<evidence type="ECO:0000313" key="4">
    <source>
        <dbReference type="Proteomes" id="UP000297729"/>
    </source>
</evidence>
<evidence type="ECO:0000256" key="1">
    <source>
        <dbReference type="SAM" id="MobiDB-lite"/>
    </source>
</evidence>
<dbReference type="Gene3D" id="3.40.33.10">
    <property type="entry name" value="CAP"/>
    <property type="match status" value="1"/>
</dbReference>
<feature type="region of interest" description="Disordered" evidence="1">
    <location>
        <begin position="24"/>
        <end position="51"/>
    </location>
</feature>
<dbReference type="EMBL" id="SPVG01000178">
    <property type="protein sequence ID" value="TFW18855.1"/>
    <property type="molecule type" value="Genomic_DNA"/>
</dbReference>
<name>A0A4Y9SAY1_9BURK</name>
<accession>A0A4Y9SAY1</accession>
<comment type="caution">
    <text evidence="3">The sequence shown here is derived from an EMBL/GenBank/DDBJ whole genome shotgun (WGS) entry which is preliminary data.</text>
</comment>